<protein>
    <recommendedName>
        <fullName evidence="1">DUF4440 domain-containing protein</fullName>
    </recommendedName>
</protein>
<name>A0A5M3XYU3_9ACTN</name>
<keyword evidence="3" id="KW-1185">Reference proteome</keyword>
<accession>A0A5M3XYU3</accession>
<sequence>MHTITPAEASSLDADRLVELVAVVERTQRGEDVEGFLALFDPEAVWVTGGGRRLIGLDTIAEFTRSVLPGAMADMSVRYEVEHIRFITPNVALTGVRQEYLTTKGEPLTPRQLGLPSYVWRRGAGGDWSMVAGQNTGVPQEASFGPEDVAALHAIVRDVQDGFNANDAELMTAHFASDALVVNALGKVLRGREEIVEASRAGLAAGFLHEATAYYRLGDIVPLTDDVVTATKDAWPTEEAFRAGGPPEMRALYVFVRREGRWLIARRSNTLVPAAN</sequence>
<feature type="domain" description="DUF4440" evidence="1">
    <location>
        <begin position="152"/>
        <end position="264"/>
    </location>
</feature>
<dbReference type="OrthoDB" id="582247at2"/>
<dbReference type="SUPFAM" id="SSF54427">
    <property type="entry name" value="NTF2-like"/>
    <property type="match status" value="2"/>
</dbReference>
<dbReference type="InterPro" id="IPR027843">
    <property type="entry name" value="DUF4440"/>
</dbReference>
<reference evidence="2 3" key="1">
    <citation type="submission" date="2019-10" db="EMBL/GenBank/DDBJ databases">
        <title>Whole genome shotgun sequence of Acrocarpospora pleiomorpha NBRC 16267.</title>
        <authorList>
            <person name="Ichikawa N."/>
            <person name="Kimura A."/>
            <person name="Kitahashi Y."/>
            <person name="Komaki H."/>
            <person name="Oguchi A."/>
        </authorList>
    </citation>
    <scope>NUCLEOTIDE SEQUENCE [LARGE SCALE GENOMIC DNA]</scope>
    <source>
        <strain evidence="2 3">NBRC 16267</strain>
    </source>
</reference>
<dbReference type="NCBIfam" id="TIGR02246">
    <property type="entry name" value="SgcJ/EcaC family oxidoreductase"/>
    <property type="match status" value="2"/>
</dbReference>
<evidence type="ECO:0000313" key="3">
    <source>
        <dbReference type="Proteomes" id="UP000377595"/>
    </source>
</evidence>
<organism evidence="2 3">
    <name type="scientific">Acrocarpospora pleiomorpha</name>
    <dbReference type="NCBI Taxonomy" id="90975"/>
    <lineage>
        <taxon>Bacteria</taxon>
        <taxon>Bacillati</taxon>
        <taxon>Actinomycetota</taxon>
        <taxon>Actinomycetes</taxon>
        <taxon>Streptosporangiales</taxon>
        <taxon>Streptosporangiaceae</taxon>
        <taxon>Acrocarpospora</taxon>
    </lineage>
</organism>
<feature type="domain" description="DUF4440" evidence="1">
    <location>
        <begin position="19"/>
        <end position="130"/>
    </location>
</feature>
<dbReference type="EMBL" id="BLAF01000083">
    <property type="protein sequence ID" value="GES26307.1"/>
    <property type="molecule type" value="Genomic_DNA"/>
</dbReference>
<dbReference type="Proteomes" id="UP000377595">
    <property type="component" value="Unassembled WGS sequence"/>
</dbReference>
<dbReference type="AlphaFoldDB" id="A0A5M3XYU3"/>
<proteinExistence type="predicted"/>
<dbReference type="Gene3D" id="3.10.450.50">
    <property type="match status" value="2"/>
</dbReference>
<evidence type="ECO:0000259" key="1">
    <source>
        <dbReference type="Pfam" id="PF14534"/>
    </source>
</evidence>
<dbReference type="InterPro" id="IPR011944">
    <property type="entry name" value="Steroid_delta5-4_isomerase"/>
</dbReference>
<evidence type="ECO:0000313" key="2">
    <source>
        <dbReference type="EMBL" id="GES26307.1"/>
    </source>
</evidence>
<gene>
    <name evidence="2" type="ORF">Aple_092060</name>
</gene>
<dbReference type="Pfam" id="PF14534">
    <property type="entry name" value="DUF4440"/>
    <property type="match status" value="2"/>
</dbReference>
<dbReference type="InterPro" id="IPR032710">
    <property type="entry name" value="NTF2-like_dom_sf"/>
</dbReference>
<comment type="caution">
    <text evidence="2">The sequence shown here is derived from an EMBL/GenBank/DDBJ whole genome shotgun (WGS) entry which is preliminary data.</text>
</comment>